<gene>
    <name evidence="3" type="ORF">PIB30_016382</name>
</gene>
<sequence>MAVSESSNNHDARQNLPKSQIEAVLSVPPMKVTEPRRVRRVSITDRDRKTNNNNNTIWGCYQIVLYYEKLKNEEYDDGGWFLAGWIRDSLGKALLEEPLLAGRIQRKEQDKKVLEIVSNDSGVRLYEARIPMRLSEFVGLKEKEHVVEGELVFWKEIDEQSLEFSPLVYVQVTKFECGGYSIGVSSSLVLFDALIIENFIKKWSQIHSNSLLPQIEEHYSYKNKTPIFYHPILINEPPPSSVLITTPTKKESQHTMLFKIKNSSMEQWRELAMICVEETEQILQKNIGSDFLVLVKQESSEAIKIDNFSKSGYIKNNKKKVNNEIVGGNWNDFGGCGDVAFQEGNKPVHVSHWIGSSVDVGHVIAFPYVEENGSSVIIVSLLSQN</sequence>
<proteinExistence type="inferred from homology"/>
<evidence type="ECO:0000313" key="4">
    <source>
        <dbReference type="Proteomes" id="UP001341840"/>
    </source>
</evidence>
<comment type="caution">
    <text evidence="3">The sequence shown here is derived from an EMBL/GenBank/DDBJ whole genome shotgun (WGS) entry which is preliminary data.</text>
</comment>
<dbReference type="PANTHER" id="PTHR31642:SF299">
    <property type="entry name" value="OS02G0653400 PROTEIN"/>
    <property type="match status" value="1"/>
</dbReference>
<dbReference type="InterPro" id="IPR050317">
    <property type="entry name" value="Plant_Fungal_Acyltransferase"/>
</dbReference>
<evidence type="ECO:0000313" key="3">
    <source>
        <dbReference type="EMBL" id="MED6156645.1"/>
    </source>
</evidence>
<feature type="region of interest" description="Disordered" evidence="2">
    <location>
        <begin position="1"/>
        <end position="20"/>
    </location>
</feature>
<protein>
    <submittedName>
        <fullName evidence="3">Uncharacterized protein</fullName>
    </submittedName>
</protein>
<comment type="similarity">
    <text evidence="1">Belongs to the plant acyltransferase family.</text>
</comment>
<dbReference type="PANTHER" id="PTHR31642">
    <property type="entry name" value="TRICHOTHECENE 3-O-ACETYLTRANSFERASE"/>
    <property type="match status" value="1"/>
</dbReference>
<dbReference type="Gene3D" id="3.30.559.10">
    <property type="entry name" value="Chloramphenicol acetyltransferase-like domain"/>
    <property type="match status" value="1"/>
</dbReference>
<dbReference type="EMBL" id="JASCZI010120875">
    <property type="protein sequence ID" value="MED6156645.1"/>
    <property type="molecule type" value="Genomic_DNA"/>
</dbReference>
<evidence type="ECO:0000256" key="2">
    <source>
        <dbReference type="SAM" id="MobiDB-lite"/>
    </source>
</evidence>
<name>A0ABU6U627_9FABA</name>
<dbReference type="Pfam" id="PF02458">
    <property type="entry name" value="Transferase"/>
    <property type="match status" value="1"/>
</dbReference>
<accession>A0ABU6U627</accession>
<dbReference type="InterPro" id="IPR023213">
    <property type="entry name" value="CAT-like_dom_sf"/>
</dbReference>
<evidence type="ECO:0000256" key="1">
    <source>
        <dbReference type="ARBA" id="ARBA00009861"/>
    </source>
</evidence>
<organism evidence="3 4">
    <name type="scientific">Stylosanthes scabra</name>
    <dbReference type="NCBI Taxonomy" id="79078"/>
    <lineage>
        <taxon>Eukaryota</taxon>
        <taxon>Viridiplantae</taxon>
        <taxon>Streptophyta</taxon>
        <taxon>Embryophyta</taxon>
        <taxon>Tracheophyta</taxon>
        <taxon>Spermatophyta</taxon>
        <taxon>Magnoliopsida</taxon>
        <taxon>eudicotyledons</taxon>
        <taxon>Gunneridae</taxon>
        <taxon>Pentapetalae</taxon>
        <taxon>rosids</taxon>
        <taxon>fabids</taxon>
        <taxon>Fabales</taxon>
        <taxon>Fabaceae</taxon>
        <taxon>Papilionoideae</taxon>
        <taxon>50 kb inversion clade</taxon>
        <taxon>dalbergioids sensu lato</taxon>
        <taxon>Dalbergieae</taxon>
        <taxon>Pterocarpus clade</taxon>
        <taxon>Stylosanthes</taxon>
    </lineage>
</organism>
<dbReference type="Proteomes" id="UP001341840">
    <property type="component" value="Unassembled WGS sequence"/>
</dbReference>
<keyword evidence="4" id="KW-1185">Reference proteome</keyword>
<reference evidence="3 4" key="1">
    <citation type="journal article" date="2023" name="Plants (Basel)">
        <title>Bridging the Gap: Combining Genomics and Transcriptomics Approaches to Understand Stylosanthes scabra, an Orphan Legume from the Brazilian Caatinga.</title>
        <authorList>
            <person name="Ferreira-Neto J.R.C."/>
            <person name="da Silva M.D."/>
            <person name="Binneck E."/>
            <person name="de Melo N.F."/>
            <person name="da Silva R.H."/>
            <person name="de Melo A.L.T.M."/>
            <person name="Pandolfi V."/>
            <person name="Bustamante F.O."/>
            <person name="Brasileiro-Vidal A.C."/>
            <person name="Benko-Iseppon A.M."/>
        </authorList>
    </citation>
    <scope>NUCLEOTIDE SEQUENCE [LARGE SCALE GENOMIC DNA]</scope>
    <source>
        <tissue evidence="3">Leaves</tissue>
    </source>
</reference>